<keyword evidence="1" id="KW-0472">Membrane</keyword>
<feature type="transmembrane region" description="Helical" evidence="1">
    <location>
        <begin position="135"/>
        <end position="156"/>
    </location>
</feature>
<feature type="transmembrane region" description="Helical" evidence="1">
    <location>
        <begin position="285"/>
        <end position="305"/>
    </location>
</feature>
<feature type="non-terminal residue" evidence="2">
    <location>
        <position position="1"/>
    </location>
</feature>
<feature type="transmembrane region" description="Helical" evidence="1">
    <location>
        <begin position="176"/>
        <end position="202"/>
    </location>
</feature>
<proteinExistence type="predicted"/>
<dbReference type="EMBL" id="BART01008651">
    <property type="protein sequence ID" value="GAG56186.1"/>
    <property type="molecule type" value="Genomic_DNA"/>
</dbReference>
<feature type="non-terminal residue" evidence="2">
    <location>
        <position position="401"/>
    </location>
</feature>
<feature type="transmembrane region" description="Helical" evidence="1">
    <location>
        <begin position="350"/>
        <end position="371"/>
    </location>
</feature>
<reference evidence="2" key="1">
    <citation type="journal article" date="2014" name="Front. Microbiol.">
        <title>High frequency of phylogenetically diverse reductive dehalogenase-homologous genes in deep subseafloor sedimentary metagenomes.</title>
        <authorList>
            <person name="Kawai M."/>
            <person name="Futagami T."/>
            <person name="Toyoda A."/>
            <person name="Takaki Y."/>
            <person name="Nishi S."/>
            <person name="Hori S."/>
            <person name="Arai W."/>
            <person name="Tsubouchi T."/>
            <person name="Morono Y."/>
            <person name="Uchiyama I."/>
            <person name="Ito T."/>
            <person name="Fujiyama A."/>
            <person name="Inagaki F."/>
            <person name="Takami H."/>
        </authorList>
    </citation>
    <scope>NUCLEOTIDE SEQUENCE</scope>
    <source>
        <strain evidence="2">Expedition CK06-06</strain>
    </source>
</reference>
<feature type="transmembrane region" description="Helical" evidence="1">
    <location>
        <begin position="252"/>
        <end position="273"/>
    </location>
</feature>
<comment type="caution">
    <text evidence="2">The sequence shown here is derived from an EMBL/GenBank/DDBJ whole genome shotgun (WGS) entry which is preliminary data.</text>
</comment>
<feature type="transmembrane region" description="Helical" evidence="1">
    <location>
        <begin position="214"/>
        <end position="240"/>
    </location>
</feature>
<feature type="transmembrane region" description="Helical" evidence="1">
    <location>
        <begin position="70"/>
        <end position="87"/>
    </location>
</feature>
<feature type="transmembrane region" description="Helical" evidence="1">
    <location>
        <begin position="93"/>
        <end position="115"/>
    </location>
</feature>
<organism evidence="2">
    <name type="scientific">marine sediment metagenome</name>
    <dbReference type="NCBI Taxonomy" id="412755"/>
    <lineage>
        <taxon>unclassified sequences</taxon>
        <taxon>metagenomes</taxon>
        <taxon>ecological metagenomes</taxon>
    </lineage>
</organism>
<keyword evidence="1" id="KW-0812">Transmembrane</keyword>
<feature type="transmembrane region" description="Helical" evidence="1">
    <location>
        <begin position="383"/>
        <end position="400"/>
    </location>
</feature>
<sequence>LIFVLLYLFTAIHSQLGQEISAGESPGFAWLGIHIFGFMGLAGAYLILVGGLQHAWVRLNHNQYAGALKIPVRIQFLCVGLLAPAVFNDWRNLIPALTFLLLASILMQGYAVLWYQQFNNRDDPCRLRQRESHPLLFLVLLFFLNVVVAQLDPSWYRLKEYMYLNSSVEVVLRKLIPAVFAGTTGLWFGIVTLAIIALTAFLQTKLDQKASLKGLSFFLPFFLLSGFYTVITLSALTYAIEWQVNTLGLRPAVFSMAFVLSAVSGALLSITYSRILDYLPRDRKLSPAGLICVSFGVLFICPLFWLVTSKPYRRSLWIFLILSTLLLCGFVAYLLLYGDLFNPWFTAFSYLKSILLKILTLVVAGALVLVFEEVKSAEKTRSSGFGRYWAVMAVVFFLGFF</sequence>
<feature type="transmembrane region" description="Helical" evidence="1">
    <location>
        <begin position="317"/>
        <end position="338"/>
    </location>
</feature>
<evidence type="ECO:0000256" key="1">
    <source>
        <dbReference type="SAM" id="Phobius"/>
    </source>
</evidence>
<gene>
    <name evidence="2" type="ORF">S01H4_19401</name>
</gene>
<evidence type="ECO:0000313" key="2">
    <source>
        <dbReference type="EMBL" id="GAG56186.1"/>
    </source>
</evidence>
<protein>
    <submittedName>
        <fullName evidence="2">Uncharacterized protein</fullName>
    </submittedName>
</protein>
<name>X1A7K8_9ZZZZ</name>
<keyword evidence="1" id="KW-1133">Transmembrane helix</keyword>
<accession>X1A7K8</accession>
<feature type="transmembrane region" description="Helical" evidence="1">
    <location>
        <begin position="27"/>
        <end position="49"/>
    </location>
</feature>
<dbReference type="AlphaFoldDB" id="X1A7K8"/>